<keyword evidence="4 9" id="KW-0479">Metal-binding</keyword>
<evidence type="ECO:0000256" key="8">
    <source>
        <dbReference type="ARBA" id="ARBA00023242"/>
    </source>
</evidence>
<feature type="domain" description="Replication factor-A protein 1 N-terminal" evidence="12">
    <location>
        <begin position="3"/>
        <end position="100"/>
    </location>
</feature>
<dbReference type="CDD" id="cd04475">
    <property type="entry name" value="RPA1_DBD_B"/>
    <property type="match status" value="1"/>
</dbReference>
<dbReference type="Gene3D" id="2.40.50.140">
    <property type="entry name" value="Nucleic acid-binding proteins"/>
    <property type="match status" value="4"/>
</dbReference>
<keyword evidence="6 9" id="KW-0862">Zinc</keyword>
<accession>A0AB34KC85</accession>
<evidence type="ECO:0000313" key="15">
    <source>
        <dbReference type="EMBL" id="KAL1530907.1"/>
    </source>
</evidence>
<keyword evidence="7 9" id="KW-0238">DNA-binding</keyword>
<reference evidence="15 16" key="1">
    <citation type="journal article" date="2024" name="Science">
        <title>Giant polyketide synthase enzymes in the biosynthesis of giant marine polyether toxins.</title>
        <authorList>
            <person name="Fallon T.R."/>
            <person name="Shende V.V."/>
            <person name="Wierzbicki I.H."/>
            <person name="Pendleton A.L."/>
            <person name="Watervoot N.F."/>
            <person name="Auber R.P."/>
            <person name="Gonzalez D.J."/>
            <person name="Wisecaver J.H."/>
            <person name="Moore B.S."/>
        </authorList>
    </citation>
    <scope>NUCLEOTIDE SEQUENCE [LARGE SCALE GENOMIC DNA]</scope>
    <source>
        <strain evidence="15 16">12B1</strain>
    </source>
</reference>
<evidence type="ECO:0000259" key="12">
    <source>
        <dbReference type="Pfam" id="PF04057"/>
    </source>
</evidence>
<dbReference type="EMBL" id="JBGBPQ010000001">
    <property type="protein sequence ID" value="KAL1530907.1"/>
    <property type="molecule type" value="Genomic_DNA"/>
</dbReference>
<dbReference type="NCBIfam" id="TIGR00617">
    <property type="entry name" value="rpa1"/>
    <property type="match status" value="1"/>
</dbReference>
<dbReference type="Pfam" id="PF16900">
    <property type="entry name" value="REPA_OB_2"/>
    <property type="match status" value="1"/>
</dbReference>
<evidence type="ECO:0000259" key="14">
    <source>
        <dbReference type="Pfam" id="PF16900"/>
    </source>
</evidence>
<dbReference type="SUPFAM" id="SSF50249">
    <property type="entry name" value="Nucleic acid-binding proteins"/>
    <property type="match status" value="4"/>
</dbReference>
<feature type="domain" description="Replication factor A C-terminal" evidence="13">
    <location>
        <begin position="455"/>
        <end position="600"/>
    </location>
</feature>
<dbReference type="InterPro" id="IPR047192">
    <property type="entry name" value="Euk_RPA1_DBD_C"/>
</dbReference>
<keyword evidence="5 9" id="KW-0863">Zinc-finger</keyword>
<organism evidence="15 16">
    <name type="scientific">Prymnesium parvum</name>
    <name type="common">Toxic golden alga</name>
    <dbReference type="NCBI Taxonomy" id="97485"/>
    <lineage>
        <taxon>Eukaryota</taxon>
        <taxon>Haptista</taxon>
        <taxon>Haptophyta</taxon>
        <taxon>Prymnesiophyceae</taxon>
        <taxon>Prymnesiales</taxon>
        <taxon>Prymnesiaceae</taxon>
        <taxon>Prymnesium</taxon>
    </lineage>
</organism>
<evidence type="ECO:0000259" key="11">
    <source>
        <dbReference type="Pfam" id="PF01336"/>
    </source>
</evidence>
<dbReference type="PANTHER" id="PTHR47165:SF4">
    <property type="entry name" value="OS03G0429900 PROTEIN"/>
    <property type="match status" value="1"/>
</dbReference>
<dbReference type="Pfam" id="PF01336">
    <property type="entry name" value="tRNA_anti-codon"/>
    <property type="match status" value="1"/>
</dbReference>
<comment type="similarity">
    <text evidence="2 9">Belongs to the replication factor A protein 1 family.</text>
</comment>
<dbReference type="GO" id="GO:0005634">
    <property type="term" value="C:nucleus"/>
    <property type="evidence" value="ECO:0007669"/>
    <property type="project" value="UniProtKB-SubCell"/>
</dbReference>
<feature type="domain" description="Replication protein A OB" evidence="14">
    <location>
        <begin position="295"/>
        <end position="390"/>
    </location>
</feature>
<dbReference type="AlphaFoldDB" id="A0AB34KC85"/>
<dbReference type="FunFam" id="2.40.50.140:FF:000041">
    <property type="entry name" value="Replication protein A subunit"/>
    <property type="match status" value="1"/>
</dbReference>
<evidence type="ECO:0000256" key="1">
    <source>
        <dbReference type="ARBA" id="ARBA00004123"/>
    </source>
</evidence>
<dbReference type="GO" id="GO:0006260">
    <property type="term" value="P:DNA replication"/>
    <property type="evidence" value="ECO:0007669"/>
    <property type="project" value="UniProtKB-KW"/>
</dbReference>
<protein>
    <recommendedName>
        <fullName evidence="9">Replication protein A subunit</fullName>
    </recommendedName>
</protein>
<dbReference type="InterPro" id="IPR004591">
    <property type="entry name" value="Rfa1"/>
</dbReference>
<dbReference type="GO" id="GO:0008270">
    <property type="term" value="F:zinc ion binding"/>
    <property type="evidence" value="ECO:0007669"/>
    <property type="project" value="UniProtKB-KW"/>
</dbReference>
<evidence type="ECO:0000256" key="4">
    <source>
        <dbReference type="ARBA" id="ARBA00022723"/>
    </source>
</evidence>
<gene>
    <name evidence="15" type="ORF">AB1Y20_001798</name>
</gene>
<evidence type="ECO:0000256" key="2">
    <source>
        <dbReference type="ARBA" id="ARBA00005690"/>
    </source>
</evidence>
<dbReference type="GO" id="GO:0003677">
    <property type="term" value="F:DNA binding"/>
    <property type="evidence" value="ECO:0007669"/>
    <property type="project" value="UniProtKB-KW"/>
</dbReference>
<dbReference type="GO" id="GO:0006281">
    <property type="term" value="P:DNA repair"/>
    <property type="evidence" value="ECO:0007669"/>
    <property type="project" value="InterPro"/>
</dbReference>
<dbReference type="Proteomes" id="UP001515480">
    <property type="component" value="Unassembled WGS sequence"/>
</dbReference>
<feature type="domain" description="OB" evidence="11">
    <location>
        <begin position="189"/>
        <end position="264"/>
    </location>
</feature>
<comment type="caution">
    <text evidence="15">The sequence shown here is derived from an EMBL/GenBank/DDBJ whole genome shotgun (WGS) entry which is preliminary data.</text>
</comment>
<dbReference type="InterPro" id="IPR031657">
    <property type="entry name" value="REPA_OB_2"/>
</dbReference>
<dbReference type="CDD" id="cd04476">
    <property type="entry name" value="RPA1_DBD_C"/>
    <property type="match status" value="1"/>
</dbReference>
<evidence type="ECO:0000259" key="13">
    <source>
        <dbReference type="Pfam" id="PF08646"/>
    </source>
</evidence>
<dbReference type="FunFam" id="2.40.50.140:FF:000064">
    <property type="entry name" value="Replication protein A subunit"/>
    <property type="match status" value="1"/>
</dbReference>
<name>A0AB34KC85_PRYPA</name>
<dbReference type="InterPro" id="IPR013955">
    <property type="entry name" value="Rep_factor-A_C"/>
</dbReference>
<evidence type="ECO:0000256" key="10">
    <source>
        <dbReference type="SAM" id="MobiDB-lite"/>
    </source>
</evidence>
<dbReference type="InterPro" id="IPR012340">
    <property type="entry name" value="NA-bd_OB-fold"/>
</dbReference>
<dbReference type="InterPro" id="IPR004365">
    <property type="entry name" value="NA-bd_OB_tRNA"/>
</dbReference>
<dbReference type="Pfam" id="PF08646">
    <property type="entry name" value="Rep_fac-A_C"/>
    <property type="match status" value="1"/>
</dbReference>
<dbReference type="CDD" id="cd04474">
    <property type="entry name" value="RPA1_DBD_A"/>
    <property type="match status" value="1"/>
</dbReference>
<evidence type="ECO:0000256" key="6">
    <source>
        <dbReference type="ARBA" id="ARBA00022833"/>
    </source>
</evidence>
<comment type="subcellular location">
    <subcellularLocation>
        <location evidence="1 9">Nucleus</location>
    </subcellularLocation>
</comment>
<dbReference type="Pfam" id="PF04057">
    <property type="entry name" value="Rep-A_N"/>
    <property type="match status" value="1"/>
</dbReference>
<evidence type="ECO:0000256" key="3">
    <source>
        <dbReference type="ARBA" id="ARBA00022705"/>
    </source>
</evidence>
<keyword evidence="16" id="KW-1185">Reference proteome</keyword>
<sequence length="616" mass="67713">MALTSHCIEQMYVGEKPNRPVVQLISLKHALSVDKNAPKRVKCNLSDGSHFGAGVLTAEVAAQVINEKIRTNAIVRLTNYTMNTMMGTRLCLILGAEIVEEEHAEKIGEPVQWENGKAPAQVPEFDPSASPVAKEPQPKSPLTAHVHSRTAGNYSASPPQADPRANVPLVSGRAMPITALNPYSNRWLIKVRVTSKGDLRTFETKTGAMQVFHMDLCDESGEIRATAWREAAEKFFPLIEVGKVYLVARGQLKLANKKFSTLNNAYEISLNFDSQIEVCDDEVVMPKIHYSFVSISEIESKPANAIVDIVGIVNSISQTTRLTSKAGKELVKRTLNVADDSGKSIELTLWGAQAENFPEDNQQVVAFKGLRVTEWNQRSLSASMGSSYEVHPEHDATERLKAWWADGGAGNVQSISVDTRGSAGGASQDGGARLDLQEMQQAAEMLSESDTKGEFFTVRSYVSRINPREESPMWYSSCPKCNKKVASDGTSICTCEACGWSGDECSYRYMLALVAVDASGSQWLTAFNEQATALLGKTAPELKRIKEQSQHEFEEIIAKATWQPLTMRLRAKKESYNNVARTKVHVVAPMKTNFVAESKLMLADIAKYDLESPSTA</sequence>
<dbReference type="PANTHER" id="PTHR47165">
    <property type="entry name" value="OS03G0429900 PROTEIN"/>
    <property type="match status" value="1"/>
</dbReference>
<dbReference type="GO" id="GO:0006310">
    <property type="term" value="P:DNA recombination"/>
    <property type="evidence" value="ECO:0007669"/>
    <property type="project" value="InterPro"/>
</dbReference>
<feature type="region of interest" description="Disordered" evidence="10">
    <location>
        <begin position="118"/>
        <end position="165"/>
    </location>
</feature>
<proteinExistence type="inferred from homology"/>
<evidence type="ECO:0000256" key="5">
    <source>
        <dbReference type="ARBA" id="ARBA00022771"/>
    </source>
</evidence>
<keyword evidence="3 9" id="KW-0235">DNA replication</keyword>
<evidence type="ECO:0000313" key="16">
    <source>
        <dbReference type="Proteomes" id="UP001515480"/>
    </source>
</evidence>
<dbReference type="InterPro" id="IPR007199">
    <property type="entry name" value="Rep_factor-A_N"/>
</dbReference>
<keyword evidence="8 9" id="KW-0539">Nucleus</keyword>
<evidence type="ECO:0000256" key="9">
    <source>
        <dbReference type="RuleBase" id="RU364130"/>
    </source>
</evidence>
<evidence type="ECO:0000256" key="7">
    <source>
        <dbReference type="ARBA" id="ARBA00023125"/>
    </source>
</evidence>
<dbReference type="FunFam" id="2.40.50.140:FF:000090">
    <property type="entry name" value="Replication protein A subunit"/>
    <property type="match status" value="1"/>
</dbReference>